<dbReference type="InterPro" id="IPR052165">
    <property type="entry name" value="Membrane_assoc_protease"/>
</dbReference>
<feature type="transmembrane region" description="Helical" evidence="5">
    <location>
        <begin position="33"/>
        <end position="51"/>
    </location>
</feature>
<dbReference type="PANTHER" id="PTHR33507">
    <property type="entry name" value="INNER MEMBRANE PROTEIN YBBJ"/>
    <property type="match status" value="1"/>
</dbReference>
<keyword evidence="8" id="KW-1185">Reference proteome</keyword>
<evidence type="ECO:0000256" key="4">
    <source>
        <dbReference type="ARBA" id="ARBA00023136"/>
    </source>
</evidence>
<evidence type="ECO:0000313" key="7">
    <source>
        <dbReference type="EMBL" id="MFC6197217.1"/>
    </source>
</evidence>
<accession>A0ABW1S6F0</accession>
<comment type="subcellular location">
    <subcellularLocation>
        <location evidence="1">Membrane</location>
        <topology evidence="1">Multi-pass membrane protein</topology>
    </subcellularLocation>
</comment>
<dbReference type="InterPro" id="IPR002810">
    <property type="entry name" value="NfeD-like_C"/>
</dbReference>
<dbReference type="RefSeq" id="WP_377375785.1">
    <property type="nucleotide sequence ID" value="NZ_JBHSSW010000004.1"/>
</dbReference>
<evidence type="ECO:0000256" key="5">
    <source>
        <dbReference type="SAM" id="Phobius"/>
    </source>
</evidence>
<dbReference type="SUPFAM" id="SSF141322">
    <property type="entry name" value="NfeD domain-like"/>
    <property type="match status" value="1"/>
</dbReference>
<comment type="caution">
    <text evidence="7">The sequence shown here is derived from an EMBL/GenBank/DDBJ whole genome shotgun (WGS) entry which is preliminary data.</text>
</comment>
<proteinExistence type="predicted"/>
<dbReference type="InterPro" id="IPR012340">
    <property type="entry name" value="NA-bd_OB-fold"/>
</dbReference>
<gene>
    <name evidence="7" type="ORF">ACFQDM_03965</name>
</gene>
<evidence type="ECO:0000259" key="6">
    <source>
        <dbReference type="Pfam" id="PF01957"/>
    </source>
</evidence>
<dbReference type="Proteomes" id="UP001596303">
    <property type="component" value="Unassembled WGS sequence"/>
</dbReference>
<dbReference type="Pfam" id="PF01957">
    <property type="entry name" value="NfeD"/>
    <property type="match status" value="1"/>
</dbReference>
<protein>
    <submittedName>
        <fullName evidence="7">NfeD family protein</fullName>
    </submittedName>
</protein>
<evidence type="ECO:0000313" key="8">
    <source>
        <dbReference type="Proteomes" id="UP001596303"/>
    </source>
</evidence>
<sequence>MEILASAFEVITPWHWLGLALVLLGIEMMLGTYDLLWISAAAFGATLWAALPLPAGLSSWQAEAIVFCIAALVLLVLGRTVFSNLRSAVSDRPSLNQRGRSLVGKKAVAVTDFAAGEGRVKLGDTTWMALADQAAVITQGMEVTVQDTEGTVLKVSL</sequence>
<organism evidence="7 8">
    <name type="scientific">Ponticaulis profundi</name>
    <dbReference type="NCBI Taxonomy" id="2665222"/>
    <lineage>
        <taxon>Bacteria</taxon>
        <taxon>Pseudomonadati</taxon>
        <taxon>Pseudomonadota</taxon>
        <taxon>Alphaproteobacteria</taxon>
        <taxon>Hyphomonadales</taxon>
        <taxon>Hyphomonadaceae</taxon>
        <taxon>Ponticaulis</taxon>
    </lineage>
</organism>
<dbReference type="EMBL" id="JBHSSW010000004">
    <property type="protein sequence ID" value="MFC6197217.1"/>
    <property type="molecule type" value="Genomic_DNA"/>
</dbReference>
<evidence type="ECO:0000256" key="2">
    <source>
        <dbReference type="ARBA" id="ARBA00022692"/>
    </source>
</evidence>
<name>A0ABW1S6F0_9PROT</name>
<reference evidence="8" key="1">
    <citation type="journal article" date="2019" name="Int. J. Syst. Evol. Microbiol.">
        <title>The Global Catalogue of Microorganisms (GCM) 10K type strain sequencing project: providing services to taxonomists for standard genome sequencing and annotation.</title>
        <authorList>
            <consortium name="The Broad Institute Genomics Platform"/>
            <consortium name="The Broad Institute Genome Sequencing Center for Infectious Disease"/>
            <person name="Wu L."/>
            <person name="Ma J."/>
        </authorList>
    </citation>
    <scope>NUCLEOTIDE SEQUENCE [LARGE SCALE GENOMIC DNA]</scope>
    <source>
        <strain evidence="8">CGMCC-1.15741</strain>
    </source>
</reference>
<keyword evidence="3 5" id="KW-1133">Transmembrane helix</keyword>
<feature type="transmembrane region" description="Helical" evidence="5">
    <location>
        <begin position="57"/>
        <end position="77"/>
    </location>
</feature>
<keyword evidence="2 5" id="KW-0812">Transmembrane</keyword>
<evidence type="ECO:0000256" key="3">
    <source>
        <dbReference type="ARBA" id="ARBA00022989"/>
    </source>
</evidence>
<evidence type="ECO:0000256" key="1">
    <source>
        <dbReference type="ARBA" id="ARBA00004141"/>
    </source>
</evidence>
<feature type="domain" description="NfeD-like C-terminal" evidence="6">
    <location>
        <begin position="101"/>
        <end position="155"/>
    </location>
</feature>
<dbReference type="Gene3D" id="2.40.50.140">
    <property type="entry name" value="Nucleic acid-binding proteins"/>
    <property type="match status" value="1"/>
</dbReference>
<feature type="transmembrane region" description="Helical" evidence="5">
    <location>
        <begin position="6"/>
        <end position="26"/>
    </location>
</feature>
<keyword evidence="4 5" id="KW-0472">Membrane</keyword>
<dbReference type="PANTHER" id="PTHR33507:SF3">
    <property type="entry name" value="INNER MEMBRANE PROTEIN YBBJ"/>
    <property type="match status" value="1"/>
</dbReference>